<reference evidence="3 4" key="1">
    <citation type="submission" date="2016-10" db="EMBL/GenBank/DDBJ databases">
        <authorList>
            <person name="de Groot N.N."/>
        </authorList>
    </citation>
    <scope>NUCLEOTIDE SEQUENCE [LARGE SCALE GENOMIC DNA]</scope>
    <source>
        <strain evidence="3 4">DSM 29316</strain>
    </source>
</reference>
<organism evidence="3 4">
    <name type="scientific">Poseidonocella pacifica</name>
    <dbReference type="NCBI Taxonomy" id="871651"/>
    <lineage>
        <taxon>Bacteria</taxon>
        <taxon>Pseudomonadati</taxon>
        <taxon>Pseudomonadota</taxon>
        <taxon>Alphaproteobacteria</taxon>
        <taxon>Rhodobacterales</taxon>
        <taxon>Roseobacteraceae</taxon>
        <taxon>Poseidonocella</taxon>
    </lineage>
</organism>
<dbReference type="GO" id="GO:0005509">
    <property type="term" value="F:calcium ion binding"/>
    <property type="evidence" value="ECO:0007669"/>
    <property type="project" value="InterPro"/>
</dbReference>
<dbReference type="PROSITE" id="PS00018">
    <property type="entry name" value="EF_HAND_1"/>
    <property type="match status" value="1"/>
</dbReference>
<dbReference type="Proteomes" id="UP000198796">
    <property type="component" value="Unassembled WGS sequence"/>
</dbReference>
<feature type="signal peptide" evidence="1">
    <location>
        <begin position="1"/>
        <end position="20"/>
    </location>
</feature>
<protein>
    <submittedName>
        <fullName evidence="3">EF hand</fullName>
    </submittedName>
</protein>
<dbReference type="InterPro" id="IPR018247">
    <property type="entry name" value="EF_Hand_1_Ca_BS"/>
</dbReference>
<dbReference type="OrthoDB" id="5470953at2"/>
<name>A0A1I0VAW5_9RHOB</name>
<dbReference type="RefSeq" id="WP_092060214.1">
    <property type="nucleotide sequence ID" value="NZ_FOJU01000001.1"/>
</dbReference>
<evidence type="ECO:0000259" key="2">
    <source>
        <dbReference type="Pfam" id="PF13202"/>
    </source>
</evidence>
<dbReference type="SUPFAM" id="SSF47473">
    <property type="entry name" value="EF-hand"/>
    <property type="match status" value="1"/>
</dbReference>
<dbReference type="Gene3D" id="1.10.238.10">
    <property type="entry name" value="EF-hand"/>
    <property type="match status" value="1"/>
</dbReference>
<evidence type="ECO:0000256" key="1">
    <source>
        <dbReference type="SAM" id="SignalP"/>
    </source>
</evidence>
<feature type="chain" id="PRO_5011617748" evidence="1">
    <location>
        <begin position="21"/>
        <end position="84"/>
    </location>
</feature>
<dbReference type="Pfam" id="PF13202">
    <property type="entry name" value="EF-hand_5"/>
    <property type="match status" value="2"/>
</dbReference>
<feature type="domain" description="EF-hand" evidence="2">
    <location>
        <begin position="27"/>
        <end position="41"/>
    </location>
</feature>
<dbReference type="InterPro" id="IPR002048">
    <property type="entry name" value="EF_hand_dom"/>
</dbReference>
<sequence length="84" mass="8687">MSHALFPALALAILAGAAFALDNAAAALDRNADGYVSFGELLSDHPDLTVETFAALDTDQDGLLGEDEVTAARTTGLWPSDPRG</sequence>
<gene>
    <name evidence="3" type="ORF">SAMN05421688_0476</name>
</gene>
<proteinExistence type="predicted"/>
<accession>A0A1I0VAW5</accession>
<keyword evidence="1" id="KW-0732">Signal</keyword>
<dbReference type="AlphaFoldDB" id="A0A1I0VAW5"/>
<feature type="domain" description="EF-hand" evidence="2">
    <location>
        <begin position="50"/>
        <end position="68"/>
    </location>
</feature>
<evidence type="ECO:0000313" key="4">
    <source>
        <dbReference type="Proteomes" id="UP000198796"/>
    </source>
</evidence>
<evidence type="ECO:0000313" key="3">
    <source>
        <dbReference type="EMBL" id="SFA73534.1"/>
    </source>
</evidence>
<keyword evidence="4" id="KW-1185">Reference proteome</keyword>
<dbReference type="EMBL" id="FOJU01000001">
    <property type="protein sequence ID" value="SFA73534.1"/>
    <property type="molecule type" value="Genomic_DNA"/>
</dbReference>
<dbReference type="STRING" id="871651.SAMN05421688_0476"/>
<dbReference type="InterPro" id="IPR011992">
    <property type="entry name" value="EF-hand-dom_pair"/>
</dbReference>